<protein>
    <submittedName>
        <fullName evidence="1">Uncharacterized protein</fullName>
    </submittedName>
</protein>
<dbReference type="Proteomes" id="UP000296706">
    <property type="component" value="Chromosome"/>
</dbReference>
<evidence type="ECO:0000313" key="1">
    <source>
        <dbReference type="EMBL" id="QCC51433.1"/>
    </source>
</evidence>
<proteinExistence type="predicted"/>
<reference evidence="1 2" key="1">
    <citation type="journal article" date="2019" name="Nat. Commun.">
        <title>A new type of DNA phosphorothioation-based antiviral system in archaea.</title>
        <authorList>
            <person name="Xiong L."/>
            <person name="Liu S."/>
            <person name="Chen S."/>
            <person name="Xiao Y."/>
            <person name="Zhu B."/>
            <person name="Gao Y."/>
            <person name="Zhang Y."/>
            <person name="Chen B."/>
            <person name="Luo J."/>
            <person name="Deng Z."/>
            <person name="Chen X."/>
            <person name="Wang L."/>
            <person name="Chen S."/>
        </authorList>
    </citation>
    <scope>NUCLEOTIDE SEQUENCE [LARGE SCALE GENOMIC DNA]</scope>
    <source>
        <strain evidence="1 2">CBA1105</strain>
    </source>
</reference>
<gene>
    <name evidence="1" type="ORF">DV733_09340</name>
</gene>
<dbReference type="KEGG" id="hsn:DV733_09340"/>
<keyword evidence="2" id="KW-1185">Reference proteome</keyword>
<dbReference type="OrthoDB" id="226348at2157"/>
<sequence>MAATLAEPAVLAAAKDTLYPDSGSETAQYAVTETQFTAPTWGGWDIPDRVRSRLAPYNTLRLANGEPDLLGIGMPASDVLDADAATTPVAVVEAKGHNTDPSDADVRRGINQAHAHLGEVNLGYVAAPMPSITDHSRALARELNVGVVGVEGPQSATLVEPARVTGAGDVSTTIDAVRFQAATHRLTEGSFPVNHPKNYLGYPLALTADADTHEVYADHVINTVSGGRRGARLLNLVTSQPDGDALTQLGAEVVRFARDQHGSVPAALDEFAAWKGRTTPFTELAPRWAQLARSVAIQYDPTQLIIDALEQIHHRGTDTASIDTVAHEACRINQPLAVEVFFTQHRRDDVLTADGDIDESELADPTVYKSGIHFQFKYHLYHIGLLTDGGTDNKDAVLTDDWALTHPVHP</sequence>
<evidence type="ECO:0000313" key="2">
    <source>
        <dbReference type="Proteomes" id="UP000296706"/>
    </source>
</evidence>
<dbReference type="AlphaFoldDB" id="A0A4D6HBQ6"/>
<accession>A0A4D6HBQ6</accession>
<dbReference type="RefSeq" id="WP_049994957.1">
    <property type="nucleotide sequence ID" value="NZ_CP031310.1"/>
</dbReference>
<dbReference type="EMBL" id="CP031310">
    <property type="protein sequence ID" value="QCC51433.1"/>
    <property type="molecule type" value="Genomic_DNA"/>
</dbReference>
<name>A0A4D6HBQ6_9EURY</name>
<organism evidence="1 2">
    <name type="scientific">Halapricum salinum</name>
    <dbReference type="NCBI Taxonomy" id="1457250"/>
    <lineage>
        <taxon>Archaea</taxon>
        <taxon>Methanobacteriati</taxon>
        <taxon>Methanobacteriota</taxon>
        <taxon>Stenosarchaea group</taxon>
        <taxon>Halobacteria</taxon>
        <taxon>Halobacteriales</taxon>
        <taxon>Haloarculaceae</taxon>
        <taxon>Halapricum</taxon>
    </lineage>
</organism>
<dbReference type="GeneID" id="39848067"/>